<organism evidence="1">
    <name type="scientific">Clastoptera arizonana</name>
    <name type="common">Arizona spittle bug</name>
    <dbReference type="NCBI Taxonomy" id="38151"/>
    <lineage>
        <taxon>Eukaryota</taxon>
        <taxon>Metazoa</taxon>
        <taxon>Ecdysozoa</taxon>
        <taxon>Arthropoda</taxon>
        <taxon>Hexapoda</taxon>
        <taxon>Insecta</taxon>
        <taxon>Pterygota</taxon>
        <taxon>Neoptera</taxon>
        <taxon>Paraneoptera</taxon>
        <taxon>Hemiptera</taxon>
        <taxon>Auchenorrhyncha</taxon>
        <taxon>Cercopoidea</taxon>
        <taxon>Clastopteridae</taxon>
        <taxon>Clastoptera</taxon>
    </lineage>
</organism>
<accession>A0A1B6DZB8</accession>
<reference evidence="1" key="1">
    <citation type="submission" date="2015-12" db="EMBL/GenBank/DDBJ databases">
        <title>De novo transcriptome assembly of four potential Pierce s Disease insect vectors from Arizona vineyards.</title>
        <authorList>
            <person name="Tassone E.E."/>
        </authorList>
    </citation>
    <scope>NUCLEOTIDE SEQUENCE</scope>
</reference>
<evidence type="ECO:0000313" key="1">
    <source>
        <dbReference type="EMBL" id="JAS30999.1"/>
    </source>
</evidence>
<dbReference type="EMBL" id="GEDC01006299">
    <property type="protein sequence ID" value="JAS30999.1"/>
    <property type="molecule type" value="Transcribed_RNA"/>
</dbReference>
<proteinExistence type="predicted"/>
<dbReference type="AlphaFoldDB" id="A0A1B6DZB8"/>
<feature type="non-terminal residue" evidence="1">
    <location>
        <position position="1"/>
    </location>
</feature>
<name>A0A1B6DZB8_9HEMI</name>
<protein>
    <submittedName>
        <fullName evidence="1">Uncharacterized protein</fullName>
    </submittedName>
</protein>
<sequence length="139" mass="16160">FEVLRPLLAGDDQSADRSPDRLFISKNAAPPVGRLFQPVSKMVLSYAELLLLSLLLKKRRRRVRKYRKHPMLVPRLSKGLYYTLFDDLCSDGWKFFNYFRMSKSSFEELLSYIGDDITGRDTLLNKCIPAKEKLALTLR</sequence>
<gene>
    <name evidence="1" type="ORF">g.45623</name>
</gene>